<dbReference type="AlphaFoldDB" id="A0A7C8MC97"/>
<comment type="caution">
    <text evidence="2">The sequence shown here is derived from an EMBL/GenBank/DDBJ whole genome shotgun (WGS) entry which is preliminary data.</text>
</comment>
<protein>
    <submittedName>
        <fullName evidence="2">Uncharacterized protein</fullName>
    </submittedName>
</protein>
<accession>A0A7C8MC97</accession>
<dbReference type="Proteomes" id="UP000481861">
    <property type="component" value="Unassembled WGS sequence"/>
</dbReference>
<feature type="region of interest" description="Disordered" evidence="1">
    <location>
        <begin position="1"/>
        <end position="98"/>
    </location>
</feature>
<reference evidence="2 3" key="1">
    <citation type="submission" date="2020-01" db="EMBL/GenBank/DDBJ databases">
        <authorList>
            <consortium name="DOE Joint Genome Institute"/>
            <person name="Haridas S."/>
            <person name="Albert R."/>
            <person name="Binder M."/>
            <person name="Bloem J."/>
            <person name="Labutti K."/>
            <person name="Salamov A."/>
            <person name="Andreopoulos B."/>
            <person name="Baker S.E."/>
            <person name="Barry K."/>
            <person name="Bills G."/>
            <person name="Bluhm B.H."/>
            <person name="Cannon C."/>
            <person name="Castanera R."/>
            <person name="Culley D.E."/>
            <person name="Daum C."/>
            <person name="Ezra D."/>
            <person name="Gonzalez J.B."/>
            <person name="Henrissat B."/>
            <person name="Kuo A."/>
            <person name="Liang C."/>
            <person name="Lipzen A."/>
            <person name="Lutzoni F."/>
            <person name="Magnuson J."/>
            <person name="Mondo S."/>
            <person name="Nolan M."/>
            <person name="Ohm R."/>
            <person name="Pangilinan J."/>
            <person name="Park H.-J.H."/>
            <person name="Ramirez L."/>
            <person name="Alfaro M."/>
            <person name="Sun H."/>
            <person name="Tritt A."/>
            <person name="Yoshinaga Y."/>
            <person name="Zwiers L.-H.L."/>
            <person name="Turgeon B.G."/>
            <person name="Goodwin S.B."/>
            <person name="Spatafora J.W."/>
            <person name="Crous P.W."/>
            <person name="Grigoriev I.V."/>
        </authorList>
    </citation>
    <scope>NUCLEOTIDE SEQUENCE [LARGE SCALE GENOMIC DNA]</scope>
    <source>
        <strain evidence="2 3">CBS 611.86</strain>
    </source>
</reference>
<name>A0A7C8MC97_9PLEO</name>
<dbReference type="OrthoDB" id="10608300at2759"/>
<dbReference type="EMBL" id="JAADJZ010000010">
    <property type="protein sequence ID" value="KAF2871883.1"/>
    <property type="molecule type" value="Genomic_DNA"/>
</dbReference>
<keyword evidence="3" id="KW-1185">Reference proteome</keyword>
<sequence length="290" mass="33447">MPPLSSDKDTSTVSKENIEESVQRTVTPEGDTEENNKPAPAPINKPKRSLPSSSDEEHSPSQVSKKRKLLAPPSMPKRSLPDDQILPPSLPKKLKMPTTWAELFPPRTKMKQHKFRQDPALAARHAKIRELLAELNTSIDIREELMDLARKDPGMYRQYDPRNIRWKRKAQEHARYYYRVEKEVREIGDSEMATRQKVQLWENWLKAVREWTLAPHDEQAEDNWDWYPVVDKGGVLKPDWSWDQPVGAGPGLDELVDPLDTTKKNTHEDAGKYVNEFHKLAPSMLESDSD</sequence>
<gene>
    <name evidence="2" type="ORF">BDV95DRAFT_570838</name>
</gene>
<proteinExistence type="predicted"/>
<evidence type="ECO:0000313" key="3">
    <source>
        <dbReference type="Proteomes" id="UP000481861"/>
    </source>
</evidence>
<organism evidence="2 3">
    <name type="scientific">Massariosphaeria phaeospora</name>
    <dbReference type="NCBI Taxonomy" id="100035"/>
    <lineage>
        <taxon>Eukaryota</taxon>
        <taxon>Fungi</taxon>
        <taxon>Dikarya</taxon>
        <taxon>Ascomycota</taxon>
        <taxon>Pezizomycotina</taxon>
        <taxon>Dothideomycetes</taxon>
        <taxon>Pleosporomycetidae</taxon>
        <taxon>Pleosporales</taxon>
        <taxon>Pleosporales incertae sedis</taxon>
        <taxon>Massariosphaeria</taxon>
    </lineage>
</organism>
<feature type="compositionally biased region" description="Basic and acidic residues" evidence="1">
    <location>
        <begin position="1"/>
        <end position="22"/>
    </location>
</feature>
<evidence type="ECO:0000256" key="1">
    <source>
        <dbReference type="SAM" id="MobiDB-lite"/>
    </source>
</evidence>
<evidence type="ECO:0000313" key="2">
    <source>
        <dbReference type="EMBL" id="KAF2871883.1"/>
    </source>
</evidence>